<dbReference type="InterPro" id="IPR056618">
    <property type="entry name" value="Chromo_PTM"/>
</dbReference>
<dbReference type="Gene3D" id="2.60.120.650">
    <property type="entry name" value="Cupin"/>
    <property type="match status" value="1"/>
</dbReference>
<evidence type="ECO:0000256" key="1">
    <source>
        <dbReference type="ARBA" id="ARBA00022723"/>
    </source>
</evidence>
<keyword evidence="8" id="KW-1185">Reference proteome</keyword>
<dbReference type="Pfam" id="PF24294">
    <property type="entry name" value="Chromo_PTM"/>
    <property type="match status" value="1"/>
</dbReference>
<dbReference type="Gene3D" id="3.30.40.10">
    <property type="entry name" value="Zinc/RING finger domain, C3HC4 (zinc finger)"/>
    <property type="match status" value="1"/>
</dbReference>
<evidence type="ECO:0000313" key="7">
    <source>
        <dbReference type="EMBL" id="KAA8544185.1"/>
    </source>
</evidence>
<protein>
    <recommendedName>
        <fullName evidence="6">PHD-type domain-containing protein</fullName>
    </recommendedName>
</protein>
<dbReference type="EMBL" id="CM018034">
    <property type="protein sequence ID" value="KAA8544185.1"/>
    <property type="molecule type" value="Genomic_DNA"/>
</dbReference>
<gene>
    <name evidence="7" type="ORF">F0562_022179</name>
</gene>
<sequence length="1291" mass="144128">MDGTLVCCDGCPSAYHSRCIGVSKMFIPEGEWYCPECTINKIGPTIIKGTSLRGAEVFGVDLYGQVFLGTCNHLLVINISINSEPHLKYYNQNDISQVLWALHSSKEHIASYSGICKRIVQHWKIPEDVLSFLDRVEIGLDLVNKKEDGECSSPSFFLLGKECHKVLDVVEGENFTSCLTEISAENVAVSSLESSYKETGINTTSLDATTQTDHSVQQRNSDATTKEFCPLMGTKFSEQINVESTMSAVSFSQHAGHSDLVHQSLADKSSVIELTPCTSGNSNGSQRAHVNGMCIGPNMSLQSKEGNVRVSGRGERNLADDFLYMGSLFKPHAYINHYVHGEFAASAAANLAILSSEEKQVSESHVSNNPRKIMSANISLQVKAFSSAAIRFFWPNSEKKLVDVPRERCGWCLSCKAAVTSKRGCLLNAVASNAIKGAMKILAGLRPLKNGEGSLPGIAMYVMFMEESLCGLEVGPFLSATYRRKWRKQLEQATTCSAIKTLLLVFEENIRNIALSGDWVRLVDDWSVESSVTQNAICAVGSTQKRGPSGRRGRKHSSLTEVTTDDCHDNLSDFIWWRGGMLSKLIFQKGLLPRLLVKKAARQGGSRRIPGIYYAEGSEVPKRSRQFAWRAAVEMSKNASQLALQVRYLDLHVRWSDLIRPEQNLQDGKGPETEASAFRNAFIRDKKIVEEKIRYGVAFGNQKHLPSRVMKNIIEVEQSQDGKEKYWFPDMRIPLYLIKEYEENIDKTILPLAEQPMNALSKLQRWQLKASRKDIFTYLSRKRDKLDKCSCASCQLDVLLGNAVKCSACQGYCHEQCTISSTVRVNEEVEFLITCKQCYQTKAHTQNENSNKSPTSPLFLQGQEFQNAVTITGGAKQKVHNQPLICVGTLESSSEMKPAIHDSSLATKSRRKLCSWGLIWKKNNPQDTGIDFRLNNIVLRGKPDMSWPGPICHLCRKAYNSNLMYICCETCKNWYHAEAVELEESKIADLVGFKCCKCRRIKSPVCPYSDPKDKKQLEGKKPRRRAPKQGNSGMDIDTRTISEPLKDGEAATPVLLTEEEVYVQEDDPLLFSLSRVEQYTEPNSEVDLKWNTAIASGPGPQKLPVRRHMKRESDVNGFSLNNPSDIEFSAPLEENNLLNHTEESSSPHVEWDVSTNGFGEGMMFNYESLNYEDMEFEPQTYFSFTELLASDDDGQLDEADAMGDVSGNCENIYTLSWDGNTEQHGMGTSSDQQEPTISVEPAVDLVPCQKCSGMEPCPDLSCQNCGLRIHSHCSSWVEQSSWEGSWRCGNC</sequence>
<dbReference type="Proteomes" id="UP000325577">
    <property type="component" value="Linkage Group LG11"/>
</dbReference>
<dbReference type="PANTHER" id="PTHR46508">
    <property type="entry name" value="PHD FINGER FAMILY PROTEIN"/>
    <property type="match status" value="1"/>
</dbReference>
<dbReference type="InterPro" id="IPR011011">
    <property type="entry name" value="Znf_FYVE_PHD"/>
</dbReference>
<keyword evidence="2 4" id="KW-0863">Zinc-finger</keyword>
<reference evidence="7 8" key="1">
    <citation type="submission" date="2019-09" db="EMBL/GenBank/DDBJ databases">
        <title>A chromosome-level genome assembly of the Chinese tupelo Nyssa sinensis.</title>
        <authorList>
            <person name="Yang X."/>
            <person name="Kang M."/>
            <person name="Yang Y."/>
            <person name="Xiong H."/>
            <person name="Wang M."/>
            <person name="Zhang Z."/>
            <person name="Wang Z."/>
            <person name="Wu H."/>
            <person name="Ma T."/>
            <person name="Liu J."/>
            <person name="Xi Z."/>
        </authorList>
    </citation>
    <scope>NUCLEOTIDE SEQUENCE [LARGE SCALE GENOMIC DNA]</scope>
    <source>
        <strain evidence="7">J267</strain>
        <tissue evidence="7">Leaf</tissue>
    </source>
</reference>
<dbReference type="InterPro" id="IPR013083">
    <property type="entry name" value="Znf_RING/FYVE/PHD"/>
</dbReference>
<feature type="compositionally biased region" description="Basic and acidic residues" evidence="5">
    <location>
        <begin position="1010"/>
        <end position="1020"/>
    </location>
</feature>
<dbReference type="InterPro" id="IPR001965">
    <property type="entry name" value="Znf_PHD"/>
</dbReference>
<organism evidence="7 8">
    <name type="scientific">Nyssa sinensis</name>
    <dbReference type="NCBI Taxonomy" id="561372"/>
    <lineage>
        <taxon>Eukaryota</taxon>
        <taxon>Viridiplantae</taxon>
        <taxon>Streptophyta</taxon>
        <taxon>Embryophyta</taxon>
        <taxon>Tracheophyta</taxon>
        <taxon>Spermatophyta</taxon>
        <taxon>Magnoliopsida</taxon>
        <taxon>eudicotyledons</taxon>
        <taxon>Gunneridae</taxon>
        <taxon>Pentapetalae</taxon>
        <taxon>asterids</taxon>
        <taxon>Cornales</taxon>
        <taxon>Nyssaceae</taxon>
        <taxon>Nyssa</taxon>
    </lineage>
</organism>
<dbReference type="InterPro" id="IPR019787">
    <property type="entry name" value="Znf_PHD-finger"/>
</dbReference>
<keyword evidence="1" id="KW-0479">Metal-binding</keyword>
<dbReference type="PROSITE" id="PS50016">
    <property type="entry name" value="ZF_PHD_2"/>
    <property type="match status" value="1"/>
</dbReference>
<dbReference type="SMART" id="SM00249">
    <property type="entry name" value="PHD"/>
    <property type="match status" value="3"/>
</dbReference>
<dbReference type="Pfam" id="PF00628">
    <property type="entry name" value="PHD"/>
    <property type="match status" value="1"/>
</dbReference>
<evidence type="ECO:0000256" key="2">
    <source>
        <dbReference type="ARBA" id="ARBA00022771"/>
    </source>
</evidence>
<keyword evidence="3" id="KW-0862">Zinc</keyword>
<dbReference type="SUPFAM" id="SSF57903">
    <property type="entry name" value="FYVE/PHD zinc finger"/>
    <property type="match status" value="2"/>
</dbReference>
<evidence type="ECO:0000259" key="6">
    <source>
        <dbReference type="PROSITE" id="PS50016"/>
    </source>
</evidence>
<dbReference type="GO" id="GO:0008270">
    <property type="term" value="F:zinc ion binding"/>
    <property type="evidence" value="ECO:0007669"/>
    <property type="project" value="UniProtKB-KW"/>
</dbReference>
<dbReference type="PANTHER" id="PTHR46508:SF1">
    <property type="entry name" value="PHD FINGER FAMILY PROTEIN"/>
    <property type="match status" value="1"/>
</dbReference>
<feature type="region of interest" description="Disordered" evidence="5">
    <location>
        <begin position="1009"/>
        <end position="1043"/>
    </location>
</feature>
<evidence type="ECO:0000256" key="4">
    <source>
        <dbReference type="PROSITE-ProRule" id="PRU00146"/>
    </source>
</evidence>
<evidence type="ECO:0000256" key="3">
    <source>
        <dbReference type="ARBA" id="ARBA00022833"/>
    </source>
</evidence>
<evidence type="ECO:0000313" key="8">
    <source>
        <dbReference type="Proteomes" id="UP000325577"/>
    </source>
</evidence>
<feature type="domain" description="PHD-type" evidence="6">
    <location>
        <begin position="1"/>
        <end position="40"/>
    </location>
</feature>
<dbReference type="OrthoDB" id="784962at2759"/>
<proteinExistence type="predicted"/>
<accession>A0A5J5BM16</accession>
<name>A0A5J5BM16_9ASTE</name>
<evidence type="ECO:0000256" key="5">
    <source>
        <dbReference type="SAM" id="MobiDB-lite"/>
    </source>
</evidence>